<proteinExistence type="predicted"/>
<keyword evidence="2" id="KW-1185">Reference proteome</keyword>
<reference evidence="1" key="1">
    <citation type="submission" date="2022-02" db="EMBL/GenBank/DDBJ databases">
        <title>Plant Genome Project.</title>
        <authorList>
            <person name="Zhang R.-G."/>
        </authorList>
    </citation>
    <scope>NUCLEOTIDE SEQUENCE</scope>
    <source>
        <strain evidence="1">AT1</strain>
    </source>
</reference>
<name>A0ACC0NKR1_RHOML</name>
<protein>
    <submittedName>
        <fullName evidence="1">Uncharacterized protein</fullName>
    </submittedName>
</protein>
<evidence type="ECO:0000313" key="1">
    <source>
        <dbReference type="EMBL" id="KAI8553474.1"/>
    </source>
</evidence>
<comment type="caution">
    <text evidence="1">The sequence shown here is derived from an EMBL/GenBank/DDBJ whole genome shotgun (WGS) entry which is preliminary data.</text>
</comment>
<dbReference type="EMBL" id="CM046392">
    <property type="protein sequence ID" value="KAI8553474.1"/>
    <property type="molecule type" value="Genomic_DNA"/>
</dbReference>
<accession>A0ACC0NKR1</accession>
<evidence type="ECO:0000313" key="2">
    <source>
        <dbReference type="Proteomes" id="UP001062846"/>
    </source>
</evidence>
<sequence length="122" mass="13475">MGELLEQRYLSPLQGELIAIRLACVMARALRISNACIESNNQQAIKLSVSELDPSWEVLALVSDIRQLGEVLGLKFSWVKRTGNHLAHTVASKALRNLLPLSWVAAPPFFISSIVHKESSVL</sequence>
<gene>
    <name evidence="1" type="ORF">RHMOL_Rhmol05G0019100</name>
</gene>
<dbReference type="Proteomes" id="UP001062846">
    <property type="component" value="Chromosome 5"/>
</dbReference>
<organism evidence="1 2">
    <name type="scientific">Rhododendron molle</name>
    <name type="common">Chinese azalea</name>
    <name type="synonym">Azalea mollis</name>
    <dbReference type="NCBI Taxonomy" id="49168"/>
    <lineage>
        <taxon>Eukaryota</taxon>
        <taxon>Viridiplantae</taxon>
        <taxon>Streptophyta</taxon>
        <taxon>Embryophyta</taxon>
        <taxon>Tracheophyta</taxon>
        <taxon>Spermatophyta</taxon>
        <taxon>Magnoliopsida</taxon>
        <taxon>eudicotyledons</taxon>
        <taxon>Gunneridae</taxon>
        <taxon>Pentapetalae</taxon>
        <taxon>asterids</taxon>
        <taxon>Ericales</taxon>
        <taxon>Ericaceae</taxon>
        <taxon>Ericoideae</taxon>
        <taxon>Rhodoreae</taxon>
        <taxon>Rhododendron</taxon>
    </lineage>
</organism>